<dbReference type="EMBL" id="BLXT01000045">
    <property type="protein sequence ID" value="GFN73879.1"/>
    <property type="molecule type" value="Genomic_DNA"/>
</dbReference>
<dbReference type="AlphaFoldDB" id="A0AAV3XRX4"/>
<protein>
    <submittedName>
        <fullName evidence="2">Uncharacterized protein</fullName>
    </submittedName>
</protein>
<feature type="transmembrane region" description="Helical" evidence="1">
    <location>
        <begin position="12"/>
        <end position="29"/>
    </location>
</feature>
<gene>
    <name evidence="2" type="ORF">PoB_000038500</name>
</gene>
<evidence type="ECO:0000256" key="1">
    <source>
        <dbReference type="SAM" id="Phobius"/>
    </source>
</evidence>
<keyword evidence="1" id="KW-0472">Membrane</keyword>
<keyword evidence="1" id="KW-1133">Transmembrane helix</keyword>
<comment type="caution">
    <text evidence="2">The sequence shown here is derived from an EMBL/GenBank/DDBJ whole genome shotgun (WGS) entry which is preliminary data.</text>
</comment>
<keyword evidence="3" id="KW-1185">Reference proteome</keyword>
<dbReference type="Proteomes" id="UP000735302">
    <property type="component" value="Unassembled WGS sequence"/>
</dbReference>
<organism evidence="2 3">
    <name type="scientific">Plakobranchus ocellatus</name>
    <dbReference type="NCBI Taxonomy" id="259542"/>
    <lineage>
        <taxon>Eukaryota</taxon>
        <taxon>Metazoa</taxon>
        <taxon>Spiralia</taxon>
        <taxon>Lophotrochozoa</taxon>
        <taxon>Mollusca</taxon>
        <taxon>Gastropoda</taxon>
        <taxon>Heterobranchia</taxon>
        <taxon>Euthyneura</taxon>
        <taxon>Panpulmonata</taxon>
        <taxon>Sacoglossa</taxon>
        <taxon>Placobranchoidea</taxon>
        <taxon>Plakobranchidae</taxon>
        <taxon>Plakobranchus</taxon>
    </lineage>
</organism>
<keyword evidence="1" id="KW-0812">Transmembrane</keyword>
<evidence type="ECO:0000313" key="3">
    <source>
        <dbReference type="Proteomes" id="UP000735302"/>
    </source>
</evidence>
<name>A0AAV3XRX4_9GAST</name>
<reference evidence="2 3" key="1">
    <citation type="journal article" date="2021" name="Elife">
        <title>Chloroplast acquisition without the gene transfer in kleptoplastic sea slugs, Plakobranchus ocellatus.</title>
        <authorList>
            <person name="Maeda T."/>
            <person name="Takahashi S."/>
            <person name="Yoshida T."/>
            <person name="Shimamura S."/>
            <person name="Takaki Y."/>
            <person name="Nagai Y."/>
            <person name="Toyoda A."/>
            <person name="Suzuki Y."/>
            <person name="Arimoto A."/>
            <person name="Ishii H."/>
            <person name="Satoh N."/>
            <person name="Nishiyama T."/>
            <person name="Hasebe M."/>
            <person name="Maruyama T."/>
            <person name="Minagawa J."/>
            <person name="Obokata J."/>
            <person name="Shigenobu S."/>
        </authorList>
    </citation>
    <scope>NUCLEOTIDE SEQUENCE [LARGE SCALE GENOMIC DNA]</scope>
</reference>
<sequence>MNTILESTLLNFLSRFSMIAFFMNVFISVKPLLCTPLSTHLILLALLAPSPDLLCTCTLLSTHITFLALQAPSPDHLCTLLSTHLILLALLAPSPDFLCNCTLLSTHITFLGLLAPSPDHLCTLLSTHLILLALLAPSPDLLSPVPYSLHISSLWLYLTLHLTSCAPAPTLYTYYLSGSTCPFT</sequence>
<accession>A0AAV3XRX4</accession>
<evidence type="ECO:0000313" key="2">
    <source>
        <dbReference type="EMBL" id="GFN73879.1"/>
    </source>
</evidence>
<proteinExistence type="predicted"/>